<sequence>MHDIWNPWHGCRKCSEGCENCYMYFLDRMRDQDGSRIYRTKNGFRYPLSRDRQGRYKIRSGEMIRVCMTSDFFLEEADVWRDEAWTVMRQRRDVIFYLLTKRPERVSSCLPYDWGDGWDHIFFNVTCENQRRADERIPILFRLPFKHKGIMTAPLIGPVDIEKYLAEGQIEQVMCGGENYDGSRPCRYEWVKLLSDACRKYDITFNFIETGTCFVKEGKVYRIPGKKTQSQQAYRSGLNYQGKKISFHLTDEWGYDIPEEDLYVPHYHPVTCRECASRLTCNGCSDCGKCTR</sequence>
<gene>
    <name evidence="1" type="ORF">H9757_08875</name>
</gene>
<evidence type="ECO:0000313" key="1">
    <source>
        <dbReference type="EMBL" id="HJC39154.1"/>
    </source>
</evidence>
<accession>A0A9D2NWH2</accession>
<proteinExistence type="predicted"/>
<dbReference type="InterPro" id="IPR011101">
    <property type="entry name" value="DUF5131"/>
</dbReference>
<dbReference type="EMBL" id="DWWK01000136">
    <property type="protein sequence ID" value="HJC39154.1"/>
    <property type="molecule type" value="Genomic_DNA"/>
</dbReference>
<reference evidence="1" key="2">
    <citation type="submission" date="2021-04" db="EMBL/GenBank/DDBJ databases">
        <authorList>
            <person name="Gilroy R."/>
        </authorList>
    </citation>
    <scope>NUCLEOTIDE SEQUENCE</scope>
    <source>
        <strain evidence="1">ChiGjej1B1-1692</strain>
    </source>
</reference>
<organism evidence="1 2">
    <name type="scientific">Candidatus Mediterraneibacter faecigallinarum</name>
    <dbReference type="NCBI Taxonomy" id="2838669"/>
    <lineage>
        <taxon>Bacteria</taxon>
        <taxon>Bacillati</taxon>
        <taxon>Bacillota</taxon>
        <taxon>Clostridia</taxon>
        <taxon>Lachnospirales</taxon>
        <taxon>Lachnospiraceae</taxon>
        <taxon>Mediterraneibacter</taxon>
    </lineage>
</organism>
<dbReference type="Pfam" id="PF07505">
    <property type="entry name" value="DUF5131"/>
    <property type="match status" value="1"/>
</dbReference>
<protein>
    <submittedName>
        <fullName evidence="1">Phage Gp37/Gp68 family protein</fullName>
    </submittedName>
</protein>
<evidence type="ECO:0000313" key="2">
    <source>
        <dbReference type="Proteomes" id="UP000823894"/>
    </source>
</evidence>
<comment type="caution">
    <text evidence="1">The sequence shown here is derived from an EMBL/GenBank/DDBJ whole genome shotgun (WGS) entry which is preliminary data.</text>
</comment>
<reference evidence="1" key="1">
    <citation type="journal article" date="2021" name="PeerJ">
        <title>Extensive microbial diversity within the chicken gut microbiome revealed by metagenomics and culture.</title>
        <authorList>
            <person name="Gilroy R."/>
            <person name="Ravi A."/>
            <person name="Getino M."/>
            <person name="Pursley I."/>
            <person name="Horton D.L."/>
            <person name="Alikhan N.F."/>
            <person name="Baker D."/>
            <person name="Gharbi K."/>
            <person name="Hall N."/>
            <person name="Watson M."/>
            <person name="Adriaenssens E.M."/>
            <person name="Foster-Nyarko E."/>
            <person name="Jarju S."/>
            <person name="Secka A."/>
            <person name="Antonio M."/>
            <person name="Oren A."/>
            <person name="Chaudhuri R.R."/>
            <person name="La Ragione R."/>
            <person name="Hildebrand F."/>
            <person name="Pallen M.J."/>
        </authorList>
    </citation>
    <scope>NUCLEOTIDE SEQUENCE</scope>
    <source>
        <strain evidence="1">ChiGjej1B1-1692</strain>
    </source>
</reference>
<name>A0A9D2NWH2_9FIRM</name>
<dbReference type="AlphaFoldDB" id="A0A9D2NWH2"/>
<dbReference type="Proteomes" id="UP000823894">
    <property type="component" value="Unassembled WGS sequence"/>
</dbReference>